<feature type="transmembrane region" description="Helical" evidence="1">
    <location>
        <begin position="7"/>
        <end position="31"/>
    </location>
</feature>
<dbReference type="RefSeq" id="WP_320550020.1">
    <property type="nucleotide sequence ID" value="NZ_JAQLOK010000001.1"/>
</dbReference>
<comment type="caution">
    <text evidence="2">The sequence shown here is derived from an EMBL/GenBank/DDBJ whole genome shotgun (WGS) entry which is preliminary data.</text>
</comment>
<gene>
    <name evidence="2" type="ORF">P3W24_11145</name>
</gene>
<dbReference type="InterPro" id="IPR049713">
    <property type="entry name" value="Pr6Pr-like"/>
</dbReference>
<evidence type="ECO:0000313" key="2">
    <source>
        <dbReference type="EMBL" id="MDF4025522.1"/>
    </source>
</evidence>
<keyword evidence="1" id="KW-0812">Transmembrane</keyword>
<sequence>MVRRDAVSHLVAVVVAAVAWPGLLLQYWLILWSGPLLQVTVRYLSFFTILSNLLVALVATAIATGGNWAPFNRLRTARVRGLAALSITVTWLVYMTVLQGHWHPRGVHLIADRTVHYVVPLMYVAWWATLQEHGTLSWGDIGRWLGFPLAFAVWTLLRGAVVHEYPYPFMDVDRIGYGHVVLNSLAVGVLFVVLGALYVSLDRVLGRRYAQPT</sequence>
<protein>
    <submittedName>
        <fullName evidence="2">Pr6Pr family membrane protein</fullName>
    </submittedName>
</protein>
<dbReference type="Proteomes" id="UP001528850">
    <property type="component" value="Unassembled WGS sequence"/>
</dbReference>
<feature type="transmembrane region" description="Helical" evidence="1">
    <location>
        <begin position="43"/>
        <end position="69"/>
    </location>
</feature>
<organism evidence="2 3">
    <name type="scientific">Luteibacter sahnii</name>
    <dbReference type="NCBI Taxonomy" id="3021977"/>
    <lineage>
        <taxon>Bacteria</taxon>
        <taxon>Pseudomonadati</taxon>
        <taxon>Pseudomonadota</taxon>
        <taxon>Gammaproteobacteria</taxon>
        <taxon>Lysobacterales</taxon>
        <taxon>Rhodanobacteraceae</taxon>
        <taxon>Luteibacter</taxon>
    </lineage>
</organism>
<feature type="transmembrane region" description="Helical" evidence="1">
    <location>
        <begin position="181"/>
        <end position="201"/>
    </location>
</feature>
<keyword evidence="3" id="KW-1185">Reference proteome</keyword>
<keyword evidence="1" id="KW-0472">Membrane</keyword>
<keyword evidence="1" id="KW-1133">Transmembrane helix</keyword>
<evidence type="ECO:0000256" key="1">
    <source>
        <dbReference type="SAM" id="Phobius"/>
    </source>
</evidence>
<reference evidence="2 3" key="1">
    <citation type="journal article" date="2024" name="Curr. Microbiol.">
        <title>Luteibacter sahnii sp. nov., A Novel Yellow-Colored Xanthomonadin Pigment Producing Probiotic Bacterium from Healthy Rice Seed Microbiome.</title>
        <authorList>
            <person name="Jaiswal G."/>
            <person name="Rana R."/>
            <person name="Nayak P.K."/>
            <person name="Chouhan R."/>
            <person name="Gandhi S.G."/>
            <person name="Patel H.K."/>
            <person name="Patil P.B."/>
        </authorList>
    </citation>
    <scope>NUCLEOTIDE SEQUENCE [LARGE SCALE GENOMIC DNA]</scope>
    <source>
        <strain evidence="2 3">PPL201</strain>
    </source>
</reference>
<name>A0ABT6BBR2_9GAMM</name>
<feature type="transmembrane region" description="Helical" evidence="1">
    <location>
        <begin position="142"/>
        <end position="161"/>
    </location>
</feature>
<feature type="transmembrane region" description="Helical" evidence="1">
    <location>
        <begin position="81"/>
        <end position="102"/>
    </location>
</feature>
<proteinExistence type="predicted"/>
<evidence type="ECO:0000313" key="3">
    <source>
        <dbReference type="Proteomes" id="UP001528850"/>
    </source>
</evidence>
<dbReference type="EMBL" id="JARJJS010000002">
    <property type="protein sequence ID" value="MDF4025522.1"/>
    <property type="molecule type" value="Genomic_DNA"/>
</dbReference>
<dbReference type="NCBIfam" id="NF038065">
    <property type="entry name" value="Pr6Pr"/>
    <property type="match status" value="1"/>
</dbReference>
<feature type="transmembrane region" description="Helical" evidence="1">
    <location>
        <begin position="114"/>
        <end position="130"/>
    </location>
</feature>
<accession>A0ABT6BBR2</accession>